<dbReference type="Proteomes" id="UP000290288">
    <property type="component" value="Unassembled WGS sequence"/>
</dbReference>
<dbReference type="CDD" id="cd08060">
    <property type="entry name" value="MPN_UPF0172"/>
    <property type="match status" value="1"/>
</dbReference>
<dbReference type="PANTHER" id="PTHR12941:SF10">
    <property type="entry name" value="ER MEMBRANE PROTEIN COMPLEX SUBUNIT 8_9 HOMOLOG"/>
    <property type="match status" value="1"/>
</dbReference>
<dbReference type="OrthoDB" id="194468at2759"/>
<evidence type="ECO:0000259" key="2">
    <source>
        <dbReference type="PROSITE" id="PS50249"/>
    </source>
</evidence>
<comment type="caution">
    <text evidence="3">The sequence shown here is derived from an EMBL/GenBank/DDBJ whole genome shotgun (WGS) entry which is preliminary data.</text>
</comment>
<dbReference type="STRING" id="2316362.A0A4Q2DVJ8"/>
<sequence length="221" mass="24420">MFKDSADGINIDLLSSSMAPTVRISAVAYYKLYFHAAKHPHQPVNGVFLGTQDKVGGPIEVQDAVPLLHHWTSLSPMMEIGLDLAGQFAQENGLKIVAYYQAQRNVGDVGLGPVGEKLLGRLREQFKDVVGFVIDGEDFGTDKAALNPWTYSGDQWKAVPPSDKPFSQGSVYQLSSPDLPTKALHYVREEGHHQAFGDFDDHLEDVTIDWIRNRTCIPIDA</sequence>
<reference evidence="3 4" key="1">
    <citation type="submission" date="2019-01" db="EMBL/GenBank/DDBJ databases">
        <title>Draft genome sequence of Psathyrella aberdarensis IHI B618.</title>
        <authorList>
            <person name="Buettner E."/>
            <person name="Kellner H."/>
        </authorList>
    </citation>
    <scope>NUCLEOTIDE SEQUENCE [LARGE SCALE GENOMIC DNA]</scope>
    <source>
        <strain evidence="3 4">IHI B618</strain>
    </source>
</reference>
<dbReference type="InterPro" id="IPR005366">
    <property type="entry name" value="EMC8/9"/>
</dbReference>
<keyword evidence="4" id="KW-1185">Reference proteome</keyword>
<protein>
    <recommendedName>
        <fullName evidence="2">MPN domain-containing protein</fullName>
    </recommendedName>
</protein>
<dbReference type="GO" id="GO:0072546">
    <property type="term" value="C:EMC complex"/>
    <property type="evidence" value="ECO:0007669"/>
    <property type="project" value="InterPro"/>
</dbReference>
<dbReference type="AlphaFoldDB" id="A0A4Q2DVJ8"/>
<organism evidence="3 4">
    <name type="scientific">Candolleomyces aberdarensis</name>
    <dbReference type="NCBI Taxonomy" id="2316362"/>
    <lineage>
        <taxon>Eukaryota</taxon>
        <taxon>Fungi</taxon>
        <taxon>Dikarya</taxon>
        <taxon>Basidiomycota</taxon>
        <taxon>Agaricomycotina</taxon>
        <taxon>Agaricomycetes</taxon>
        <taxon>Agaricomycetidae</taxon>
        <taxon>Agaricales</taxon>
        <taxon>Agaricineae</taxon>
        <taxon>Psathyrellaceae</taxon>
        <taxon>Candolleomyces</taxon>
    </lineage>
</organism>
<dbReference type="PROSITE" id="PS50249">
    <property type="entry name" value="MPN"/>
    <property type="match status" value="1"/>
</dbReference>
<feature type="domain" description="MPN" evidence="2">
    <location>
        <begin position="22"/>
        <end position="155"/>
    </location>
</feature>
<evidence type="ECO:0000313" key="3">
    <source>
        <dbReference type="EMBL" id="RXW23781.1"/>
    </source>
</evidence>
<dbReference type="InterPro" id="IPR037518">
    <property type="entry name" value="MPN"/>
</dbReference>
<dbReference type="EMBL" id="SDEE01000033">
    <property type="protein sequence ID" value="RXW23781.1"/>
    <property type="molecule type" value="Genomic_DNA"/>
</dbReference>
<evidence type="ECO:0000256" key="1">
    <source>
        <dbReference type="ARBA" id="ARBA00007461"/>
    </source>
</evidence>
<accession>A0A4Q2DVJ8</accession>
<proteinExistence type="inferred from homology"/>
<evidence type="ECO:0000313" key="4">
    <source>
        <dbReference type="Proteomes" id="UP000290288"/>
    </source>
</evidence>
<dbReference type="PANTHER" id="PTHR12941">
    <property type="entry name" value="ER MEMBRANE PROTEIN COMPLEX"/>
    <property type="match status" value="1"/>
</dbReference>
<comment type="similarity">
    <text evidence="1">Belongs to the EMC8/EMC9 family.</text>
</comment>
<dbReference type="Pfam" id="PF03665">
    <property type="entry name" value="UPF0172"/>
    <property type="match status" value="1"/>
</dbReference>
<gene>
    <name evidence="3" type="ORF">EST38_g2073</name>
</gene>
<name>A0A4Q2DVJ8_9AGAR</name>